<feature type="compositionally biased region" description="Polar residues" evidence="1">
    <location>
        <begin position="25"/>
        <end position="43"/>
    </location>
</feature>
<dbReference type="InterPro" id="IPR049675">
    <property type="entry name" value="QatB"/>
</dbReference>
<evidence type="ECO:0000313" key="2">
    <source>
        <dbReference type="EMBL" id="UYV29277.1"/>
    </source>
</evidence>
<gene>
    <name evidence="2" type="ORF">M5598_18910</name>
</gene>
<proteinExistence type="predicted"/>
<reference evidence="2" key="1">
    <citation type="submission" date="2022-05" db="EMBL/GenBank/DDBJ databases">
        <title>Megaplasmid of Vibrio parahaemolyticus.</title>
        <authorList>
            <person name="Strauch E."/>
            <person name="Borowiak M."/>
        </authorList>
    </citation>
    <scope>NUCLEOTIDE SEQUENCE</scope>
    <source>
        <strain evidence="2">16-VB00198</strain>
    </source>
</reference>
<dbReference type="EMBL" id="CP097356">
    <property type="protein sequence ID" value="UYV29277.1"/>
    <property type="molecule type" value="Genomic_DNA"/>
</dbReference>
<dbReference type="Proteomes" id="UP001163036">
    <property type="component" value="Chromosome 2"/>
</dbReference>
<dbReference type="AlphaFoldDB" id="A0AA46UP37"/>
<evidence type="ECO:0000256" key="1">
    <source>
        <dbReference type="SAM" id="MobiDB-lite"/>
    </source>
</evidence>
<feature type="compositionally biased region" description="Polar residues" evidence="1">
    <location>
        <begin position="1"/>
        <end position="11"/>
    </location>
</feature>
<feature type="region of interest" description="Disordered" evidence="1">
    <location>
        <begin position="1"/>
        <end position="85"/>
    </location>
</feature>
<dbReference type="RefSeq" id="WP_212762663.1">
    <property type="nucleotide sequence ID" value="NZ_CP097356.1"/>
</dbReference>
<protein>
    <submittedName>
        <fullName evidence="2">Uncharacterized protein</fullName>
    </submittedName>
</protein>
<evidence type="ECO:0000313" key="3">
    <source>
        <dbReference type="Proteomes" id="UP001163036"/>
    </source>
</evidence>
<name>A0AA46UP37_VIBPH</name>
<sequence>MGTSQSSNGSPSGVPMVPPWVPQPDSGQDTTGGETPNENPQQEQDSHQPNPPVDVPVIAPPGRFGPARSKLNKFASEGGSDHYRGGLKHYIKRGYGGSQNAVKRMSGSTSKAGTLYSALLSGSDNPFSGTGEPLDPVLLNGRSAEEVMDAIVEVVSPVDGTLDAEASRASVKEALSEVLDESPNADLLMLTQEQREMAIMHFMAGDIFRRIDLDLGKDIRDNAPNASIGMKRLKEVKDYVKQTIFASFRRLKASGQVVSTSTVKSMVTNTIKDTFEIFEAYGL</sequence>
<organism evidence="2 3">
    <name type="scientific">Vibrio parahaemolyticus</name>
    <dbReference type="NCBI Taxonomy" id="670"/>
    <lineage>
        <taxon>Bacteria</taxon>
        <taxon>Pseudomonadati</taxon>
        <taxon>Pseudomonadota</taxon>
        <taxon>Gammaproteobacteria</taxon>
        <taxon>Vibrionales</taxon>
        <taxon>Vibrionaceae</taxon>
        <taxon>Vibrio</taxon>
    </lineage>
</organism>
<accession>A0AA46UP37</accession>
<dbReference type="NCBIfam" id="NF041924">
    <property type="entry name" value="QatB"/>
    <property type="match status" value="1"/>
</dbReference>